<feature type="transmembrane region" description="Helical" evidence="7">
    <location>
        <begin position="7"/>
        <end position="27"/>
    </location>
</feature>
<evidence type="ECO:0000256" key="4">
    <source>
        <dbReference type="ARBA" id="ARBA00022692"/>
    </source>
</evidence>
<keyword evidence="9" id="KW-0614">Plasmid</keyword>
<evidence type="ECO:0000313" key="10">
    <source>
        <dbReference type="Proteomes" id="UP000028181"/>
    </source>
</evidence>
<dbReference type="GO" id="GO:0005886">
    <property type="term" value="C:plasma membrane"/>
    <property type="evidence" value="ECO:0007669"/>
    <property type="project" value="UniProtKB-SubCell"/>
</dbReference>
<dbReference type="GeneID" id="24260547"/>
<keyword evidence="4 7" id="KW-0812">Transmembrane</keyword>
<dbReference type="PANTHER" id="PTHR43163:SF6">
    <property type="entry name" value="DIPEPTIDE TRANSPORT SYSTEM PERMEASE PROTEIN DPPB-RELATED"/>
    <property type="match status" value="1"/>
</dbReference>
<proteinExistence type="inferred from homology"/>
<geneLocation type="plasmid" evidence="10">
    <name>II</name>
</geneLocation>
<feature type="transmembrane region" description="Helical" evidence="7">
    <location>
        <begin position="238"/>
        <end position="257"/>
    </location>
</feature>
<comment type="subcellular location">
    <subcellularLocation>
        <location evidence="1 7">Cell membrane</location>
        <topology evidence="1 7">Multi-pass membrane protein</topology>
    </subcellularLocation>
</comment>
<comment type="similarity">
    <text evidence="7">Belongs to the binding-protein-dependent transport system permease family.</text>
</comment>
<keyword evidence="10" id="KW-1185">Reference proteome</keyword>
<dbReference type="Proteomes" id="UP000028181">
    <property type="component" value="Plasmid pHAMBI540a"/>
</dbReference>
<dbReference type="RefSeq" id="WP_041365652.1">
    <property type="nucleotide sequence ID" value="NZ_HG938354.1"/>
</dbReference>
<evidence type="ECO:0000256" key="2">
    <source>
        <dbReference type="ARBA" id="ARBA00022448"/>
    </source>
</evidence>
<gene>
    <name evidence="9" type="ORF">RG540_PA12680</name>
</gene>
<dbReference type="OrthoDB" id="9807402at2"/>
<feature type="transmembrane region" description="Helical" evidence="7">
    <location>
        <begin position="133"/>
        <end position="160"/>
    </location>
</feature>
<keyword evidence="5 7" id="KW-1133">Transmembrane helix</keyword>
<dbReference type="Gene3D" id="1.10.3720.10">
    <property type="entry name" value="MetI-like"/>
    <property type="match status" value="1"/>
</dbReference>
<dbReference type="InterPro" id="IPR000515">
    <property type="entry name" value="MetI-like"/>
</dbReference>
<dbReference type="Pfam" id="PF00528">
    <property type="entry name" value="BPD_transp_1"/>
    <property type="match status" value="1"/>
</dbReference>
<dbReference type="SUPFAM" id="SSF161098">
    <property type="entry name" value="MetI-like"/>
    <property type="match status" value="1"/>
</dbReference>
<dbReference type="eggNOG" id="COG0601">
    <property type="taxonomic scope" value="Bacteria"/>
</dbReference>
<feature type="transmembrane region" description="Helical" evidence="7">
    <location>
        <begin position="172"/>
        <end position="191"/>
    </location>
</feature>
<sequence>MLKFLSARLFASLLTLVGVMMLVFFLARLTGSPAALYLPVDATDAMVEAFNRQNGFDQPLLVQFGNFVTHTLQLDFGPSLAQQRPASVAALSAMPQTILLAFVAMTLTLLISIPLGTFAALKPNSPRDHVITAFSLFIASIPDFWFALVCVLVFSVNLGLLPTSGQASALSWVMPVATVMLHPVGVLTQVVRGAMLETLNAGYVQNARARGYSWRRLAFRHALRNAALPIITVAGDRAGGMVNGAVIVSAVFAWPGIGKILVDAVYTRDFAVIQAGVFVVGLTVILLNILVDLVYAVADPRIRIS</sequence>
<evidence type="ECO:0000313" key="9">
    <source>
        <dbReference type="EMBL" id="CDN51944.1"/>
    </source>
</evidence>
<organism evidence="9 10">
    <name type="scientific">Neorhizobium galegae bv. orientalis str. HAMBI 540</name>
    <dbReference type="NCBI Taxonomy" id="1028800"/>
    <lineage>
        <taxon>Bacteria</taxon>
        <taxon>Pseudomonadati</taxon>
        <taxon>Pseudomonadota</taxon>
        <taxon>Alphaproteobacteria</taxon>
        <taxon>Hyphomicrobiales</taxon>
        <taxon>Rhizobiaceae</taxon>
        <taxon>Rhizobium/Agrobacterium group</taxon>
        <taxon>Neorhizobium</taxon>
    </lineage>
</organism>
<dbReference type="KEGG" id="ngg:RG540_PA12680"/>
<evidence type="ECO:0000256" key="6">
    <source>
        <dbReference type="ARBA" id="ARBA00023136"/>
    </source>
</evidence>
<keyword evidence="6 7" id="KW-0472">Membrane</keyword>
<dbReference type="AlphaFoldDB" id="A0A068T1J8"/>
<dbReference type="CDD" id="cd06261">
    <property type="entry name" value="TM_PBP2"/>
    <property type="match status" value="1"/>
</dbReference>
<keyword evidence="2 7" id="KW-0813">Transport</keyword>
<feature type="transmembrane region" description="Helical" evidence="7">
    <location>
        <begin position="98"/>
        <end position="121"/>
    </location>
</feature>
<protein>
    <submittedName>
        <fullName evidence="9">ABC-type dipeptide/oligopeptide/nickel transport system, permease component</fullName>
    </submittedName>
</protein>
<keyword evidence="3" id="KW-1003">Cell membrane</keyword>
<name>A0A068T1J8_NEOGA</name>
<evidence type="ECO:0000256" key="1">
    <source>
        <dbReference type="ARBA" id="ARBA00004651"/>
    </source>
</evidence>
<evidence type="ECO:0000256" key="5">
    <source>
        <dbReference type="ARBA" id="ARBA00022989"/>
    </source>
</evidence>
<dbReference type="GO" id="GO:0071916">
    <property type="term" value="F:dipeptide transmembrane transporter activity"/>
    <property type="evidence" value="ECO:0007669"/>
    <property type="project" value="TreeGrafter"/>
</dbReference>
<reference evidence="10" key="1">
    <citation type="journal article" date="2014" name="BMC Genomics">
        <title>Genome sequencing of two Neorhizobium galegae strains reveals a noeT gene responsible for the unusual acetylation of the nodulation factors.</title>
        <authorList>
            <person name="Osterman J."/>
            <person name="Marsh J."/>
            <person name="Laine P.K."/>
            <person name="Zeng Z."/>
            <person name="Alatalo E."/>
            <person name="Sullivan J.T."/>
            <person name="Young J.P."/>
            <person name="Thomas-Oates J."/>
            <person name="Paulin L."/>
            <person name="Lindstrom K."/>
        </authorList>
    </citation>
    <scope>NUCLEOTIDE SEQUENCE [LARGE SCALE GENOMIC DNA]</scope>
    <source>
        <strain evidence="10">HAMBI 540</strain>
    </source>
</reference>
<feature type="domain" description="ABC transmembrane type-1" evidence="8">
    <location>
        <begin position="94"/>
        <end position="291"/>
    </location>
</feature>
<dbReference type="PANTHER" id="PTHR43163">
    <property type="entry name" value="DIPEPTIDE TRANSPORT SYSTEM PERMEASE PROTEIN DPPB-RELATED"/>
    <property type="match status" value="1"/>
</dbReference>
<dbReference type="PATRIC" id="fig|1028800.3.peg.5908"/>
<accession>A0A068T1J8</accession>
<evidence type="ECO:0000256" key="3">
    <source>
        <dbReference type="ARBA" id="ARBA00022475"/>
    </source>
</evidence>
<dbReference type="InterPro" id="IPR035906">
    <property type="entry name" value="MetI-like_sf"/>
</dbReference>
<evidence type="ECO:0000256" key="7">
    <source>
        <dbReference type="RuleBase" id="RU363032"/>
    </source>
</evidence>
<dbReference type="EMBL" id="HG938354">
    <property type="protein sequence ID" value="CDN51944.1"/>
    <property type="molecule type" value="Genomic_DNA"/>
</dbReference>
<dbReference type="HOGENOM" id="CLU_036879_0_2_5"/>
<evidence type="ECO:0000259" key="8">
    <source>
        <dbReference type="PROSITE" id="PS50928"/>
    </source>
</evidence>
<dbReference type="PROSITE" id="PS50928">
    <property type="entry name" value="ABC_TM1"/>
    <property type="match status" value="1"/>
</dbReference>
<feature type="transmembrane region" description="Helical" evidence="7">
    <location>
        <begin position="277"/>
        <end position="298"/>
    </location>
</feature>